<organism evidence="2 3">
    <name type="scientific">Knipowitschia caucasica</name>
    <name type="common">Caucasian dwarf goby</name>
    <name type="synonym">Pomatoschistus caucasicus</name>
    <dbReference type="NCBI Taxonomy" id="637954"/>
    <lineage>
        <taxon>Eukaryota</taxon>
        <taxon>Metazoa</taxon>
        <taxon>Chordata</taxon>
        <taxon>Craniata</taxon>
        <taxon>Vertebrata</taxon>
        <taxon>Euteleostomi</taxon>
        <taxon>Actinopterygii</taxon>
        <taxon>Neopterygii</taxon>
        <taxon>Teleostei</taxon>
        <taxon>Neoteleostei</taxon>
        <taxon>Acanthomorphata</taxon>
        <taxon>Gobiaria</taxon>
        <taxon>Gobiiformes</taxon>
        <taxon>Gobioidei</taxon>
        <taxon>Gobiidae</taxon>
        <taxon>Gobiinae</taxon>
        <taxon>Knipowitschia</taxon>
    </lineage>
</organism>
<dbReference type="Proteomes" id="UP001497482">
    <property type="component" value="Chromosome 8"/>
</dbReference>
<name>A0AAV2MIJ4_KNICA</name>
<dbReference type="AlphaFoldDB" id="A0AAV2MIJ4"/>
<evidence type="ECO:0000313" key="2">
    <source>
        <dbReference type="EMBL" id="CAL1613259.1"/>
    </source>
</evidence>
<gene>
    <name evidence="2" type="ORF">KC01_LOCUS39504</name>
</gene>
<proteinExistence type="predicted"/>
<keyword evidence="3" id="KW-1185">Reference proteome</keyword>
<evidence type="ECO:0000313" key="3">
    <source>
        <dbReference type="Proteomes" id="UP001497482"/>
    </source>
</evidence>
<sequence>MRCNSWDTSWGQHELEKVELPRSLWRRGYRKGAVNLRHPYLPPEQPWEEAPSTEHSDCIYIQLTAAPRDVCSRTRPQECGAVTAAFKGPVRPHSSSRHPYEITSHQPRARQRPNCALSLRQCEACPR</sequence>
<evidence type="ECO:0000256" key="1">
    <source>
        <dbReference type="SAM" id="MobiDB-lite"/>
    </source>
</evidence>
<accession>A0AAV2MIJ4</accession>
<protein>
    <submittedName>
        <fullName evidence="2">Uncharacterized protein</fullName>
    </submittedName>
</protein>
<reference evidence="2 3" key="1">
    <citation type="submission" date="2024-04" db="EMBL/GenBank/DDBJ databases">
        <authorList>
            <person name="Waldvogel A.-M."/>
            <person name="Schoenle A."/>
        </authorList>
    </citation>
    <scope>NUCLEOTIDE SEQUENCE [LARGE SCALE GENOMIC DNA]</scope>
</reference>
<feature type="region of interest" description="Disordered" evidence="1">
    <location>
        <begin position="87"/>
        <end position="109"/>
    </location>
</feature>
<dbReference type="EMBL" id="OZ035830">
    <property type="protein sequence ID" value="CAL1613259.1"/>
    <property type="molecule type" value="Genomic_DNA"/>
</dbReference>